<keyword evidence="2" id="KW-1185">Reference proteome</keyword>
<evidence type="ECO:0000313" key="2">
    <source>
        <dbReference type="Proteomes" id="UP001529510"/>
    </source>
</evidence>
<dbReference type="Gene3D" id="6.10.250.100">
    <property type="match status" value="1"/>
</dbReference>
<gene>
    <name evidence="1" type="ORF">M9458_031683</name>
</gene>
<protein>
    <submittedName>
        <fullName evidence="1">Uncharacterized protein</fullName>
    </submittedName>
</protein>
<dbReference type="SUPFAM" id="SSF47162">
    <property type="entry name" value="Apolipoprotein"/>
    <property type="match status" value="1"/>
</dbReference>
<dbReference type="AlphaFoldDB" id="A0ABD0PC74"/>
<dbReference type="Proteomes" id="UP001529510">
    <property type="component" value="Unassembled WGS sequence"/>
</dbReference>
<comment type="caution">
    <text evidence="1">The sequence shown here is derived from an EMBL/GenBank/DDBJ whole genome shotgun (WGS) entry which is preliminary data.</text>
</comment>
<feature type="non-terminal residue" evidence="1">
    <location>
        <position position="1"/>
    </location>
</feature>
<dbReference type="EMBL" id="JAMKFB020000016">
    <property type="protein sequence ID" value="KAL0171372.1"/>
    <property type="molecule type" value="Genomic_DNA"/>
</dbReference>
<reference evidence="1 2" key="1">
    <citation type="submission" date="2024-05" db="EMBL/GenBank/DDBJ databases">
        <title>Genome sequencing and assembly of Indian major carp, Cirrhinus mrigala (Hamilton, 1822).</title>
        <authorList>
            <person name="Mohindra V."/>
            <person name="Chowdhury L.M."/>
            <person name="Lal K."/>
            <person name="Jena J.K."/>
        </authorList>
    </citation>
    <scope>NUCLEOTIDE SEQUENCE [LARGE SCALE GENOMIC DNA]</scope>
    <source>
        <strain evidence="1">CM1030</strain>
        <tissue evidence="1">Blood</tissue>
    </source>
</reference>
<sequence>SESASLVKRDATAELEKIAKYFQDLVDNLKNVEGPELANKANAYLEKSRAQFQPMVEKLQEQLKPFSNIEDQIKPLAASVQAQVAPLAGMVQTHVEDVLKFVADKSKAILPPQ</sequence>
<evidence type="ECO:0000313" key="1">
    <source>
        <dbReference type="EMBL" id="KAL0171372.1"/>
    </source>
</evidence>
<dbReference type="Pfam" id="PF04711">
    <property type="entry name" value="ApoA-II"/>
    <property type="match status" value="1"/>
</dbReference>
<dbReference type="InterPro" id="IPR006801">
    <property type="entry name" value="ApoA-II"/>
</dbReference>
<name>A0ABD0PC74_CIRMR</name>
<organism evidence="1 2">
    <name type="scientific">Cirrhinus mrigala</name>
    <name type="common">Mrigala</name>
    <dbReference type="NCBI Taxonomy" id="683832"/>
    <lineage>
        <taxon>Eukaryota</taxon>
        <taxon>Metazoa</taxon>
        <taxon>Chordata</taxon>
        <taxon>Craniata</taxon>
        <taxon>Vertebrata</taxon>
        <taxon>Euteleostomi</taxon>
        <taxon>Actinopterygii</taxon>
        <taxon>Neopterygii</taxon>
        <taxon>Teleostei</taxon>
        <taxon>Ostariophysi</taxon>
        <taxon>Cypriniformes</taxon>
        <taxon>Cyprinidae</taxon>
        <taxon>Labeoninae</taxon>
        <taxon>Labeonini</taxon>
        <taxon>Cirrhinus</taxon>
    </lineage>
</organism>
<accession>A0ABD0PC74</accession>
<proteinExistence type="predicted"/>